<evidence type="ECO:0000256" key="8">
    <source>
        <dbReference type="ARBA" id="ARBA00023136"/>
    </source>
</evidence>
<evidence type="ECO:0000256" key="5">
    <source>
        <dbReference type="ARBA" id="ARBA00022519"/>
    </source>
</evidence>
<keyword evidence="8 11" id="KW-0472">Membrane</keyword>
<reference evidence="12 13" key="1">
    <citation type="submission" date="2022-02" db="EMBL/GenBank/DDBJ databases">
        <title>Draft genome sequence of Mezorhizobium retamae strain IRAMC:0171 isolated from Retama raetam nodules.</title>
        <authorList>
            <person name="Bengaied R."/>
            <person name="Sbissi I."/>
            <person name="Huber K."/>
            <person name="Ghodbane F."/>
            <person name="Nouioui I."/>
            <person name="Tarhouni M."/>
            <person name="Gtari M."/>
        </authorList>
    </citation>
    <scope>NUCLEOTIDE SEQUENCE [LARGE SCALE GENOMIC DNA]</scope>
    <source>
        <strain evidence="12 13">IRAMC:0171</strain>
    </source>
</reference>
<dbReference type="CDD" id="cd06579">
    <property type="entry name" value="TM_PBP1_transp_AraH_like"/>
    <property type="match status" value="1"/>
</dbReference>
<keyword evidence="4" id="KW-1003">Cell membrane</keyword>
<keyword evidence="3" id="KW-0813">Transport</keyword>
<evidence type="ECO:0000313" key="12">
    <source>
        <dbReference type="EMBL" id="MCG7505353.1"/>
    </source>
</evidence>
<proteinExistence type="predicted"/>
<comment type="caution">
    <text evidence="12">The sequence shown here is derived from an EMBL/GenBank/DDBJ whole genome shotgun (WGS) entry which is preliminary data.</text>
</comment>
<feature type="transmembrane region" description="Helical" evidence="11">
    <location>
        <begin position="6"/>
        <end position="33"/>
    </location>
</feature>
<comment type="subcellular location">
    <subcellularLocation>
        <location evidence="1">Cell membrane</location>
        <topology evidence="1">Multi-pass membrane protein</topology>
    </subcellularLocation>
</comment>
<evidence type="ECO:0000313" key="13">
    <source>
        <dbReference type="Proteomes" id="UP001201701"/>
    </source>
</evidence>
<keyword evidence="5" id="KW-0997">Cell inner membrane</keyword>
<feature type="transmembrane region" description="Helical" evidence="11">
    <location>
        <begin position="259"/>
        <end position="279"/>
    </location>
</feature>
<accession>A0ABS9QD56</accession>
<dbReference type="InterPro" id="IPR001851">
    <property type="entry name" value="ABC_transp_permease"/>
</dbReference>
<evidence type="ECO:0000256" key="1">
    <source>
        <dbReference type="ARBA" id="ARBA00004651"/>
    </source>
</evidence>
<comment type="function">
    <text evidence="9">Part of the ABC transporter complex LsrABCD involved in autoinducer 2 (AI-2) import. Probably responsible for the translocation of the substrate across the membrane.</text>
</comment>
<feature type="transmembrane region" description="Helical" evidence="11">
    <location>
        <begin position="205"/>
        <end position="226"/>
    </location>
</feature>
<evidence type="ECO:0000256" key="7">
    <source>
        <dbReference type="ARBA" id="ARBA00022989"/>
    </source>
</evidence>
<feature type="transmembrane region" description="Helical" evidence="11">
    <location>
        <begin position="116"/>
        <end position="135"/>
    </location>
</feature>
<evidence type="ECO:0000256" key="3">
    <source>
        <dbReference type="ARBA" id="ARBA00022448"/>
    </source>
</evidence>
<evidence type="ECO:0000256" key="6">
    <source>
        <dbReference type="ARBA" id="ARBA00022692"/>
    </source>
</evidence>
<keyword evidence="7 11" id="KW-1133">Transmembrane helix</keyword>
<evidence type="ECO:0000256" key="9">
    <source>
        <dbReference type="ARBA" id="ARBA00025439"/>
    </source>
</evidence>
<feature type="transmembrane region" description="Helical" evidence="11">
    <location>
        <begin position="285"/>
        <end position="305"/>
    </location>
</feature>
<feature type="transmembrane region" description="Helical" evidence="11">
    <location>
        <begin position="76"/>
        <end position="104"/>
    </location>
</feature>
<dbReference type="PANTHER" id="PTHR32196">
    <property type="entry name" value="ABC TRANSPORTER PERMEASE PROTEIN YPHD-RELATED-RELATED"/>
    <property type="match status" value="1"/>
</dbReference>
<sequence length="310" mass="31608">MTSPSLKALVIGLVIRTPLIPLLVLASFVPGFWSVGNLRTLAESVSIDGIVVIGMTIVMIAGGFDLAVGSVLAMGGVAAIVLLPYGLLASIVGSAVFGGLAGLLSGGFVTRLRINPFIATLAVMVIVRGATLAYTDTRPVVGLDDTFLALGGGYPLPYAFIAMIIIALLGHVLLSWRAWGRHVYAVGADERAAAMSGLAVSPIKLQCYGLSGLLAGLAGFLLAARLGTGSPIVGDATPLTAAAAALIGGASLRGGQGSIPGAMAGLLFVGSLVNLMNLLGMPSYYQRMVIGTMLIALVVIDGVLLRLRQR</sequence>
<feature type="transmembrane region" description="Helical" evidence="11">
    <location>
        <begin position="155"/>
        <end position="174"/>
    </location>
</feature>
<dbReference type="Pfam" id="PF02653">
    <property type="entry name" value="BPD_transp_2"/>
    <property type="match status" value="1"/>
</dbReference>
<dbReference type="Proteomes" id="UP001201701">
    <property type="component" value="Unassembled WGS sequence"/>
</dbReference>
<keyword evidence="13" id="KW-1185">Reference proteome</keyword>
<protein>
    <recommendedName>
        <fullName evidence="10">Autoinducer 2 import system permease protein LsrD</fullName>
    </recommendedName>
</protein>
<organism evidence="12 13">
    <name type="scientific">Mesorhizobium retamae</name>
    <dbReference type="NCBI Taxonomy" id="2912854"/>
    <lineage>
        <taxon>Bacteria</taxon>
        <taxon>Pseudomonadati</taxon>
        <taxon>Pseudomonadota</taxon>
        <taxon>Alphaproteobacteria</taxon>
        <taxon>Hyphomicrobiales</taxon>
        <taxon>Phyllobacteriaceae</taxon>
        <taxon>Mesorhizobium</taxon>
    </lineage>
</organism>
<name>A0ABS9QD56_9HYPH</name>
<evidence type="ECO:0000256" key="2">
    <source>
        <dbReference type="ARBA" id="ARBA00011262"/>
    </source>
</evidence>
<dbReference type="EMBL" id="JAKREW010000007">
    <property type="protein sequence ID" value="MCG7505353.1"/>
    <property type="molecule type" value="Genomic_DNA"/>
</dbReference>
<keyword evidence="6 11" id="KW-0812">Transmembrane</keyword>
<feature type="transmembrane region" description="Helical" evidence="11">
    <location>
        <begin position="45"/>
        <end position="64"/>
    </location>
</feature>
<evidence type="ECO:0000256" key="11">
    <source>
        <dbReference type="SAM" id="Phobius"/>
    </source>
</evidence>
<evidence type="ECO:0000256" key="10">
    <source>
        <dbReference type="ARBA" id="ARBA00039381"/>
    </source>
</evidence>
<gene>
    <name evidence="12" type="ORF">L4923_10005</name>
</gene>
<comment type="subunit">
    <text evidence="2">The complex is composed of two ATP-binding proteins (LsrA), two transmembrane proteins (LsrC and LsrD) and a solute-binding protein (LsrB).</text>
</comment>
<dbReference type="PANTHER" id="PTHR32196:SF71">
    <property type="entry name" value="AUTOINDUCER 2 IMPORT SYSTEM PERMEASE PROTEIN LSRD"/>
    <property type="match status" value="1"/>
</dbReference>
<dbReference type="RefSeq" id="WP_239364301.1">
    <property type="nucleotide sequence ID" value="NZ_JAKREW010000007.1"/>
</dbReference>
<evidence type="ECO:0000256" key="4">
    <source>
        <dbReference type="ARBA" id="ARBA00022475"/>
    </source>
</evidence>